<keyword evidence="1" id="KW-1133">Transmembrane helix</keyword>
<keyword evidence="1" id="KW-0812">Transmembrane</keyword>
<organism evidence="2 3">
    <name type="scientific">Flavobacterium flevense</name>
    <dbReference type="NCBI Taxonomy" id="983"/>
    <lineage>
        <taxon>Bacteria</taxon>
        <taxon>Pseudomonadati</taxon>
        <taxon>Bacteroidota</taxon>
        <taxon>Flavobacteriia</taxon>
        <taxon>Flavobacteriales</taxon>
        <taxon>Flavobacteriaceae</taxon>
        <taxon>Flavobacterium</taxon>
    </lineage>
</organism>
<dbReference type="AlphaFoldDB" id="A0A4Y4AYE1"/>
<evidence type="ECO:0000313" key="2">
    <source>
        <dbReference type="EMBL" id="GEC73291.1"/>
    </source>
</evidence>
<dbReference type="EMBL" id="BJNP01000038">
    <property type="protein sequence ID" value="GEC73291.1"/>
    <property type="molecule type" value="Genomic_DNA"/>
</dbReference>
<reference evidence="2 3" key="1">
    <citation type="submission" date="2019-06" db="EMBL/GenBank/DDBJ databases">
        <title>Whole genome shotgun sequence of Flavobacterium flevense NBRC 14960.</title>
        <authorList>
            <person name="Hosoyama A."/>
            <person name="Uohara A."/>
            <person name="Ohji S."/>
            <person name="Ichikawa N."/>
        </authorList>
    </citation>
    <scope>NUCLEOTIDE SEQUENCE [LARGE SCALE GENOMIC DNA]</scope>
    <source>
        <strain evidence="2 3">NBRC 14960</strain>
    </source>
</reference>
<feature type="transmembrane region" description="Helical" evidence="1">
    <location>
        <begin position="12"/>
        <end position="30"/>
    </location>
</feature>
<evidence type="ECO:0000313" key="3">
    <source>
        <dbReference type="Proteomes" id="UP000316775"/>
    </source>
</evidence>
<accession>A0A4Y4AYE1</accession>
<comment type="caution">
    <text evidence="2">The sequence shown here is derived from an EMBL/GenBank/DDBJ whole genome shotgun (WGS) entry which is preliminary data.</text>
</comment>
<dbReference type="Proteomes" id="UP000316775">
    <property type="component" value="Unassembled WGS sequence"/>
</dbReference>
<protein>
    <recommendedName>
        <fullName evidence="4">DUF748 domain-containing protein</fullName>
    </recommendedName>
</protein>
<name>A0A4Y4AYE1_9FLAO</name>
<sequence length="520" mass="59395">MILKNNKNIKIIILLGSFFVIGFFVAQWWAKNYIKDFLSNKTSSLFTVQYSDLELNLLQGTIVLYRPSVAIKDSVTSKNHTYLKLEKLQLKGIGYWDLLFNEKVSLRNLTLINPKINHYPYQRSKSEKDKEKQLEKGLKTISIGELNLINGDLNVMKNKADSISISVSAYDLKALNLKINLQTLATVPVVYKNFHVKAKNILLNHSDYESFKIDSINTNKEEVVIKNLQLVPKYTKQELSKHLSKERDHMQLKIPELVLEKPDFNYANKRLGVTATAVKITDPKLEIYRDKLVPDDLTIKPLYSKSLRKLNFDLNIRKTQIKNGYISYAELVEADKSAGKIFFKNVNAVVNNISNLKDAKKTDIQINSRFMGVAPLELKWSFDVNNQADALYVSGSVINLPASVLNPFFKPNLNVITEGTLQQMYFTFNGNNSKSSGIMKMKYDDFKFNILRKKTSKINKFLTAIGNIFIKDGDKNTNVEGFRYGTIEAERDPTKSFFNYLWINVKSGVISTLTGDGKKE</sequence>
<keyword evidence="3" id="KW-1185">Reference proteome</keyword>
<dbReference type="RefSeq" id="WP_073247274.1">
    <property type="nucleotide sequence ID" value="NZ_BJNP01000038.1"/>
</dbReference>
<gene>
    <name evidence="2" type="ORF">FFL01_28300</name>
</gene>
<evidence type="ECO:0008006" key="4">
    <source>
        <dbReference type="Google" id="ProtNLM"/>
    </source>
</evidence>
<proteinExistence type="predicted"/>
<dbReference type="OrthoDB" id="1412480at2"/>
<keyword evidence="1" id="KW-0472">Membrane</keyword>
<evidence type="ECO:0000256" key="1">
    <source>
        <dbReference type="SAM" id="Phobius"/>
    </source>
</evidence>
<dbReference type="STRING" id="983.SAMN05443543_11620"/>